<evidence type="ECO:0000313" key="2">
    <source>
        <dbReference type="Proteomes" id="UP000518266"/>
    </source>
</evidence>
<evidence type="ECO:0000313" key="1">
    <source>
        <dbReference type="EMBL" id="KAF3844812.1"/>
    </source>
</evidence>
<comment type="caution">
    <text evidence="1">The sequence shown here is derived from an EMBL/GenBank/DDBJ whole genome shotgun (WGS) entry which is preliminary data.</text>
</comment>
<accession>A0A7J5Y5V5</accession>
<dbReference type="AlphaFoldDB" id="A0A7J5Y5V5"/>
<dbReference type="EMBL" id="JAAKFY010000015">
    <property type="protein sequence ID" value="KAF3844812.1"/>
    <property type="molecule type" value="Genomic_DNA"/>
</dbReference>
<proteinExistence type="predicted"/>
<organism evidence="1 2">
    <name type="scientific">Dissostichus mawsoni</name>
    <name type="common">Antarctic cod</name>
    <dbReference type="NCBI Taxonomy" id="36200"/>
    <lineage>
        <taxon>Eukaryota</taxon>
        <taxon>Metazoa</taxon>
        <taxon>Chordata</taxon>
        <taxon>Craniata</taxon>
        <taxon>Vertebrata</taxon>
        <taxon>Euteleostomi</taxon>
        <taxon>Actinopterygii</taxon>
        <taxon>Neopterygii</taxon>
        <taxon>Teleostei</taxon>
        <taxon>Neoteleostei</taxon>
        <taxon>Acanthomorphata</taxon>
        <taxon>Eupercaria</taxon>
        <taxon>Perciformes</taxon>
        <taxon>Notothenioidei</taxon>
        <taxon>Nototheniidae</taxon>
        <taxon>Dissostichus</taxon>
    </lineage>
</organism>
<gene>
    <name evidence="1" type="ORF">F7725_007975</name>
</gene>
<sequence length="180" mass="20213">MYFELRCLIWEGDWSPDIVTVAAARGRRGLYGKIVLTVCGETCDQPQDKSSVFSSTLVQRTFRMPEQHDTTDLSCTLPQNAGNETITTNSSQLLADSVCSDAECESTIEDKPRVWPTDKTPRRTVISKRGCLTWSTEDAESLAEDADQPSSPKKIRLSRMNSMEKMTLQIKNDNREGQKT</sequence>
<reference evidence="1 2" key="1">
    <citation type="submission" date="2020-03" db="EMBL/GenBank/DDBJ databases">
        <title>Dissostichus mawsoni Genome sequencing and assembly.</title>
        <authorList>
            <person name="Park H."/>
        </authorList>
    </citation>
    <scope>NUCLEOTIDE SEQUENCE [LARGE SCALE GENOMIC DNA]</scope>
    <source>
        <strain evidence="1">DM0001</strain>
        <tissue evidence="1">Muscle</tissue>
    </source>
</reference>
<protein>
    <submittedName>
        <fullName evidence="1">Uncharacterized protein</fullName>
    </submittedName>
</protein>
<keyword evidence="2" id="KW-1185">Reference proteome</keyword>
<name>A0A7J5Y5V5_DISMA</name>
<dbReference type="Proteomes" id="UP000518266">
    <property type="component" value="Unassembled WGS sequence"/>
</dbReference>
<dbReference type="OrthoDB" id="10250130at2759"/>